<evidence type="ECO:0008006" key="4">
    <source>
        <dbReference type="Google" id="ProtNLM"/>
    </source>
</evidence>
<accession>A0ABY9XM61</accession>
<sequence length="129" mass="15051">MRSRTRKTTGSQEPARMEAPSHTTHYLIIRIYSGLAEGNMLPSINYSYVQPEERVFNGRIYINYHDLGDMQFNIPFKEFALRSDLDVSEMLEYARVHCDTERLAEEMQKAGFSYRELMAIAQHMHKEAA</sequence>
<name>A0ABY9XM61_9GAMM</name>
<organism evidence="2 3">
    <name type="scientific">Xenorhabdus griffiniae</name>
    <dbReference type="NCBI Taxonomy" id="351672"/>
    <lineage>
        <taxon>Bacteria</taxon>
        <taxon>Pseudomonadati</taxon>
        <taxon>Pseudomonadota</taxon>
        <taxon>Gammaproteobacteria</taxon>
        <taxon>Enterobacterales</taxon>
        <taxon>Morganellaceae</taxon>
        <taxon>Xenorhabdus</taxon>
    </lineage>
</organism>
<evidence type="ECO:0000313" key="3">
    <source>
        <dbReference type="Proteomes" id="UP001300348"/>
    </source>
</evidence>
<protein>
    <recommendedName>
        <fullName evidence="4">DUF433 domain-containing protein</fullName>
    </recommendedName>
</protein>
<evidence type="ECO:0000313" key="2">
    <source>
        <dbReference type="EMBL" id="WNH03685.1"/>
    </source>
</evidence>
<dbReference type="EMBL" id="CP133647">
    <property type="protein sequence ID" value="WNH03685.1"/>
    <property type="molecule type" value="Genomic_DNA"/>
</dbReference>
<feature type="region of interest" description="Disordered" evidence="1">
    <location>
        <begin position="1"/>
        <end position="21"/>
    </location>
</feature>
<keyword evidence="3" id="KW-1185">Reference proteome</keyword>
<dbReference type="Proteomes" id="UP001300348">
    <property type="component" value="Chromosome"/>
</dbReference>
<dbReference type="GeneID" id="88855577"/>
<dbReference type="RefSeq" id="WP_193836471.1">
    <property type="nucleotide sequence ID" value="NZ_CAWPOC010000159.1"/>
</dbReference>
<gene>
    <name evidence="2" type="ORF">QL112_008430</name>
</gene>
<evidence type="ECO:0000256" key="1">
    <source>
        <dbReference type="SAM" id="MobiDB-lite"/>
    </source>
</evidence>
<proteinExistence type="predicted"/>
<reference evidence="2 3" key="1">
    <citation type="journal article" date="2023" name="Access Microbiol">
        <title>The genome of a steinernematid-associated Pseudomonas piscis bacterium encodes the biosynthesis of insect toxins.</title>
        <authorList>
            <person name="Awori R.M."/>
            <person name="Hendre P."/>
            <person name="Amugune N.O."/>
        </authorList>
    </citation>
    <scope>NUCLEOTIDE SEQUENCE [LARGE SCALE GENOMIC DNA]</scope>
    <source>
        <strain evidence="2 3">97</strain>
    </source>
</reference>